<dbReference type="Proteomes" id="UP000095512">
    <property type="component" value="Unassembled WGS sequence"/>
</dbReference>
<dbReference type="EMBL" id="UAVW01000015">
    <property type="protein sequence ID" value="SQB14649.1"/>
    <property type="molecule type" value="Genomic_DNA"/>
</dbReference>
<dbReference type="Pfam" id="PF09323">
    <property type="entry name" value="DUF1980"/>
    <property type="match status" value="1"/>
</dbReference>
<gene>
    <name evidence="5" type="ORF">ERS852480_00149</name>
    <name evidence="6" type="ORF">NCTC11224_03703</name>
</gene>
<keyword evidence="2" id="KW-0472">Membrane</keyword>
<dbReference type="InterPro" id="IPR015402">
    <property type="entry name" value="DUF1980"/>
</dbReference>
<dbReference type="EMBL" id="CZAB01000001">
    <property type="protein sequence ID" value="CUN92448.1"/>
    <property type="molecule type" value="Genomic_DNA"/>
</dbReference>
<dbReference type="AlphaFoldDB" id="A0A174AYF4"/>
<reference evidence="6 8" key="2">
    <citation type="submission" date="2018-06" db="EMBL/GenBank/DDBJ databases">
        <authorList>
            <consortium name="Pathogen Informatics"/>
            <person name="Doyle S."/>
        </authorList>
    </citation>
    <scope>NUCLEOTIDE SEQUENCE [LARGE SCALE GENOMIC DNA]</scope>
    <source>
        <strain evidence="6 8">NCTC11224</strain>
    </source>
</reference>
<organism evidence="5 7">
    <name type="scientific">Enterocloster clostridioformis</name>
    <dbReference type="NCBI Taxonomy" id="1531"/>
    <lineage>
        <taxon>Bacteria</taxon>
        <taxon>Bacillati</taxon>
        <taxon>Bacillota</taxon>
        <taxon>Clostridia</taxon>
        <taxon>Lachnospirales</taxon>
        <taxon>Lachnospiraceae</taxon>
        <taxon>Enterocloster</taxon>
    </lineage>
</organism>
<feature type="domain" description="DUF1980" evidence="4">
    <location>
        <begin position="195"/>
        <end position="315"/>
    </location>
</feature>
<name>A0A174AYF4_9FIRM</name>
<dbReference type="InterPro" id="IPR052955">
    <property type="entry name" value="UPF0703_membrane_permease"/>
</dbReference>
<dbReference type="Proteomes" id="UP000251853">
    <property type="component" value="Unassembled WGS sequence"/>
</dbReference>
<accession>A0A174AYF4</accession>
<protein>
    <submittedName>
        <fullName evidence="5">TIGR03943 family protein</fullName>
    </submittedName>
</protein>
<dbReference type="InterPro" id="IPR048447">
    <property type="entry name" value="DUF1980_C"/>
</dbReference>
<dbReference type="InterPro" id="IPR048493">
    <property type="entry name" value="DUF1980_N"/>
</dbReference>
<dbReference type="RefSeq" id="WP_057571030.1">
    <property type="nucleotide sequence ID" value="NZ_CATYWZ010000004.1"/>
</dbReference>
<evidence type="ECO:0000313" key="6">
    <source>
        <dbReference type="EMBL" id="SQB14649.1"/>
    </source>
</evidence>
<keyword evidence="2" id="KW-0812">Transmembrane</keyword>
<evidence type="ECO:0000313" key="8">
    <source>
        <dbReference type="Proteomes" id="UP000251853"/>
    </source>
</evidence>
<feature type="transmembrane region" description="Helical" evidence="2">
    <location>
        <begin position="73"/>
        <end position="92"/>
    </location>
</feature>
<dbReference type="PANTHER" id="PTHR40047">
    <property type="entry name" value="UPF0703 PROTEIN YCGQ"/>
    <property type="match status" value="1"/>
</dbReference>
<evidence type="ECO:0000313" key="5">
    <source>
        <dbReference type="EMBL" id="CUN92448.1"/>
    </source>
</evidence>
<evidence type="ECO:0000256" key="2">
    <source>
        <dbReference type="SAM" id="Phobius"/>
    </source>
</evidence>
<dbReference type="PANTHER" id="PTHR40047:SF1">
    <property type="entry name" value="UPF0703 PROTEIN YCGQ"/>
    <property type="match status" value="1"/>
</dbReference>
<sequence length="317" mass="35159">MTLRGKGINLQVLTECICYLLFGYLLFQLTFSGGYLNYVTPRMKPYLYGMSALMLLWAVFTGRYLLTPRYRVKLARSFVFIIPILLLAFRPADPGGSSMVRSYENSGLSMGFGNGGGQMAGNPGRKTAGSTVRQTLPAAGGESRGPLSDGEAGSGLPDGENTEKDGYSGTDAYPEDDTGQSYGEENPWYDLRGLDEAEKTITIADEDYYTWMYELSNFYEKYEGYTVVMKGFVFRTPDIQKKCDFALVRLSMWCCAADLTPIGFLVDSDSEVTFKDDDWVTVTGTFGISENGESLILKAQSIEAAGKPEEEYVYPYF</sequence>
<keyword evidence="8" id="KW-1185">Reference proteome</keyword>
<keyword evidence="2" id="KW-1133">Transmembrane helix</keyword>
<evidence type="ECO:0000259" key="4">
    <source>
        <dbReference type="Pfam" id="PF21537"/>
    </source>
</evidence>
<dbReference type="NCBIfam" id="TIGR03943">
    <property type="entry name" value="TIGR03943 family putative permease subunit"/>
    <property type="match status" value="1"/>
</dbReference>
<dbReference type="Pfam" id="PF21537">
    <property type="entry name" value="DUF1980_C"/>
    <property type="match status" value="1"/>
</dbReference>
<feature type="transmembrane region" description="Helical" evidence="2">
    <location>
        <begin position="12"/>
        <end position="31"/>
    </location>
</feature>
<feature type="domain" description="DUF1980" evidence="3">
    <location>
        <begin position="16"/>
        <end position="61"/>
    </location>
</feature>
<evidence type="ECO:0000313" key="7">
    <source>
        <dbReference type="Proteomes" id="UP000095512"/>
    </source>
</evidence>
<evidence type="ECO:0000256" key="1">
    <source>
        <dbReference type="SAM" id="MobiDB-lite"/>
    </source>
</evidence>
<feature type="transmembrane region" description="Helical" evidence="2">
    <location>
        <begin position="46"/>
        <end position="66"/>
    </location>
</feature>
<reference evidence="5 7" key="1">
    <citation type="submission" date="2015-09" db="EMBL/GenBank/DDBJ databases">
        <authorList>
            <consortium name="Pathogen Informatics"/>
        </authorList>
    </citation>
    <scope>NUCLEOTIDE SEQUENCE [LARGE SCALE GENOMIC DNA]</scope>
    <source>
        <strain evidence="5 7">2789STDY5834865</strain>
    </source>
</reference>
<evidence type="ECO:0000259" key="3">
    <source>
        <dbReference type="Pfam" id="PF09323"/>
    </source>
</evidence>
<feature type="region of interest" description="Disordered" evidence="1">
    <location>
        <begin position="136"/>
        <end position="189"/>
    </location>
</feature>
<proteinExistence type="predicted"/>